<dbReference type="Gene3D" id="3.30.559.10">
    <property type="entry name" value="Chloramphenicol acetyltransferase-like domain"/>
    <property type="match status" value="2"/>
</dbReference>
<reference evidence="2" key="1">
    <citation type="submission" date="2021-12" db="EMBL/GenBank/DDBJ databases">
        <authorList>
            <person name="Zaccaron A."/>
            <person name="Stergiopoulos I."/>
        </authorList>
    </citation>
    <scope>NUCLEOTIDE SEQUENCE</scope>
    <source>
        <strain evidence="2">Race5_Kim</strain>
    </source>
</reference>
<organism evidence="2 3">
    <name type="scientific">Passalora fulva</name>
    <name type="common">Tomato leaf mold</name>
    <name type="synonym">Cladosporium fulvum</name>
    <dbReference type="NCBI Taxonomy" id="5499"/>
    <lineage>
        <taxon>Eukaryota</taxon>
        <taxon>Fungi</taxon>
        <taxon>Dikarya</taxon>
        <taxon>Ascomycota</taxon>
        <taxon>Pezizomycotina</taxon>
        <taxon>Dothideomycetes</taxon>
        <taxon>Dothideomycetidae</taxon>
        <taxon>Mycosphaerellales</taxon>
        <taxon>Mycosphaerellaceae</taxon>
        <taxon>Fulvia</taxon>
    </lineage>
</organism>
<name>A0A9Q8L515_PASFU</name>
<sequence length="454" mass="51727">MTMLLRACLIVEPCTRPHHFCPGTLSRQSHLSEASCPVMGILRYHAQLVWFPTYQVDEGYVALLCRLNRSIRRRSVQFSVSLPAFPDGRKELSPQVSTMGLFSKAKPESPARVPGDEVVAMHYLDDQFHNKALLLDFISRFNDVLDPVKLKHSFERLLEIGDWRKLGGRIRLNEQGRLDWHIPQHYDDKRPGVLYHHVQHDQRIAVHPLASQLPRASSPPAIYQDPANFHGLAHPDHPISIEGFLYSDKPPIAMSIWSSKDATIVTMSWSHCLLDVIAHQSLFKAWTAVLAGREQDIPRLIGFKEDPVDTLAGRTPSHKDVLHDQLMSRLGFMIFVLYTVFEFVCFPKQEYRLISVPDWYIQKLKKQARDELAHERGSKEGPYLSDGDVLFAWWSQLTVSALPLSPTRTVYLGNVFDARGVFEHFFPAAGRPAVQQDRSDDTREPVAAENDRAS</sequence>
<gene>
    <name evidence="2" type="ORF">CLAFUR5_00981</name>
</gene>
<proteinExistence type="predicted"/>
<dbReference type="Proteomes" id="UP000756132">
    <property type="component" value="Chromosome 1"/>
</dbReference>
<dbReference type="KEGG" id="ffu:CLAFUR5_00981"/>
<evidence type="ECO:0000313" key="3">
    <source>
        <dbReference type="Proteomes" id="UP000756132"/>
    </source>
</evidence>
<feature type="region of interest" description="Disordered" evidence="1">
    <location>
        <begin position="432"/>
        <end position="454"/>
    </location>
</feature>
<evidence type="ECO:0000313" key="2">
    <source>
        <dbReference type="EMBL" id="UJO11020.1"/>
    </source>
</evidence>
<dbReference type="AlphaFoldDB" id="A0A9Q8L515"/>
<evidence type="ECO:0000256" key="1">
    <source>
        <dbReference type="SAM" id="MobiDB-lite"/>
    </source>
</evidence>
<dbReference type="InterPro" id="IPR023213">
    <property type="entry name" value="CAT-like_dom_sf"/>
</dbReference>
<dbReference type="GeneID" id="71980859"/>
<dbReference type="RefSeq" id="XP_047755386.1">
    <property type="nucleotide sequence ID" value="XM_047900129.1"/>
</dbReference>
<dbReference type="EMBL" id="CP090163">
    <property type="protein sequence ID" value="UJO11020.1"/>
    <property type="molecule type" value="Genomic_DNA"/>
</dbReference>
<dbReference type="OrthoDB" id="21502at2759"/>
<keyword evidence="3" id="KW-1185">Reference proteome</keyword>
<accession>A0A9Q8L515</accession>
<protein>
    <submittedName>
        <fullName evidence="2">Acetyltransferase adrJ</fullName>
    </submittedName>
</protein>
<feature type="compositionally biased region" description="Basic and acidic residues" evidence="1">
    <location>
        <begin position="437"/>
        <end position="454"/>
    </location>
</feature>
<reference evidence="2" key="2">
    <citation type="journal article" date="2022" name="Microb. Genom.">
        <title>A chromosome-scale genome assembly of the tomato pathogen Cladosporium fulvum reveals a compartmentalized genome architecture and the presence of a dispensable chromosome.</title>
        <authorList>
            <person name="Zaccaron A.Z."/>
            <person name="Chen L.H."/>
            <person name="Samaras A."/>
            <person name="Stergiopoulos I."/>
        </authorList>
    </citation>
    <scope>NUCLEOTIDE SEQUENCE</scope>
    <source>
        <strain evidence="2">Race5_Kim</strain>
    </source>
</reference>